<evidence type="ECO:0000256" key="6">
    <source>
        <dbReference type="ARBA" id="ARBA00059664"/>
    </source>
</evidence>
<sequence>MRKHCHESVRRQTERIYDDLRGKDGRLSRGKLLDFLRQTQGVAEVEPLQAESYSFQEFLYIWLNHDDAWGAVRSLRSDEDDETKPMSNYFISSSHNTYLEGNQLLSRSSAEAYTAVLGSGCRCIEIDVWNGSTVRTPSRSPHPHPKSGHRRHLSSPSLPRLAPDSLFNRHIRAASTNETERPLIEPRDSGTTLDPREARSRGHSRGRSRDSSRSTVPGEPVVHHHGTMTTTVGFREVCRAIRESAFKKNPLPVIVSLEVGAESEQQKVMVQIMKEEWDGLLLDKPLDGCDPAQRQPTLQELHHKILIKVKRQATDDCLTEAEAERGQSSQVEGPRGGKPPICEELAALGIYTHSEHFEEHKLGTRSASRIFSLSEPAFSDLLKDSDKSRSILEHNRHCFMRIYPNPYTRFNSSNPNPSFHWRRGVQMVAMNWQNSDKGMMINDAMFADTRGWVLKPRGYRSDDCEIDVDAIPRKTLDLKISVLAGQFLPLSEARRMSGIGVGGDRKFRPQVKIDLHVEKPNRSSENNSRETVPGETENPDWGHNVAPFEFLDVKNVVEELSFLRLRVEDRSSSRVRDTPLVAWACIRLDRLQPGYRCVDLFDATTRRKSHGQLFVKVEKTLR</sequence>
<reference evidence="10" key="1">
    <citation type="submission" date="2023-06" db="EMBL/GenBank/DDBJ databases">
        <title>Genome-scale phylogeny and comparative genomics of the fungal order Sordariales.</title>
        <authorList>
            <consortium name="Lawrence Berkeley National Laboratory"/>
            <person name="Hensen N."/>
            <person name="Bonometti L."/>
            <person name="Westerberg I."/>
            <person name="Brannstrom I.O."/>
            <person name="Guillou S."/>
            <person name="Cros-Aarteil S."/>
            <person name="Calhoun S."/>
            <person name="Haridas S."/>
            <person name="Kuo A."/>
            <person name="Mondo S."/>
            <person name="Pangilinan J."/>
            <person name="Riley R."/>
            <person name="LaButti K."/>
            <person name="Andreopoulos B."/>
            <person name="Lipzen A."/>
            <person name="Chen C."/>
            <person name="Yanf M."/>
            <person name="Daum C."/>
            <person name="Ng V."/>
            <person name="Clum A."/>
            <person name="Steindorff A."/>
            <person name="Ohm R."/>
            <person name="Martin F."/>
            <person name="Silar P."/>
            <person name="Natvig D."/>
            <person name="Lalanne C."/>
            <person name="Gautier V."/>
            <person name="Ament-velasquez S.L."/>
            <person name="Kruys A."/>
            <person name="Hutchinson M.I."/>
            <person name="Powell A.J."/>
            <person name="Barry K."/>
            <person name="Miller A.N."/>
            <person name="Grigoriev I.V."/>
            <person name="Debuchy R."/>
            <person name="Gladieux P."/>
            <person name="Thoren M.H."/>
            <person name="Johannesson H."/>
        </authorList>
    </citation>
    <scope>NUCLEOTIDE SEQUENCE</scope>
    <source>
        <strain evidence="10">SMH3187-1</strain>
    </source>
</reference>
<protein>
    <recommendedName>
        <fullName evidence="7">Phosphoinositide phospholipase C</fullName>
        <ecNumber evidence="7">3.1.4.11</ecNumber>
    </recommendedName>
</protein>
<feature type="compositionally biased region" description="Basic and acidic residues" evidence="8">
    <location>
        <begin position="178"/>
        <end position="200"/>
    </location>
</feature>
<dbReference type="PRINTS" id="PR00390">
    <property type="entry name" value="PHPHLIPASEC"/>
</dbReference>
<dbReference type="GO" id="GO:0004435">
    <property type="term" value="F:phosphatidylinositol-4,5-bisphosphate phospholipase C activity"/>
    <property type="evidence" value="ECO:0007669"/>
    <property type="project" value="UniProtKB-EC"/>
</dbReference>
<dbReference type="InterPro" id="IPR001192">
    <property type="entry name" value="PI-PLC_fam"/>
</dbReference>
<dbReference type="AlphaFoldDB" id="A0AA40F1X1"/>
<keyword evidence="11" id="KW-1185">Reference proteome</keyword>
<dbReference type="GO" id="GO:0051209">
    <property type="term" value="P:release of sequestered calcium ion into cytosol"/>
    <property type="evidence" value="ECO:0007669"/>
    <property type="project" value="TreeGrafter"/>
</dbReference>
<organism evidence="10 11">
    <name type="scientific">Schizothecium vesticola</name>
    <dbReference type="NCBI Taxonomy" id="314040"/>
    <lineage>
        <taxon>Eukaryota</taxon>
        <taxon>Fungi</taxon>
        <taxon>Dikarya</taxon>
        <taxon>Ascomycota</taxon>
        <taxon>Pezizomycotina</taxon>
        <taxon>Sordariomycetes</taxon>
        <taxon>Sordariomycetidae</taxon>
        <taxon>Sordariales</taxon>
        <taxon>Schizotheciaceae</taxon>
        <taxon>Schizothecium</taxon>
    </lineage>
</organism>
<evidence type="ECO:0000256" key="8">
    <source>
        <dbReference type="SAM" id="MobiDB-lite"/>
    </source>
</evidence>
<name>A0AA40F1X1_9PEZI</name>
<feature type="compositionally biased region" description="Basic residues" evidence="8">
    <location>
        <begin position="141"/>
        <end position="153"/>
    </location>
</feature>
<dbReference type="PROSITE" id="PS50007">
    <property type="entry name" value="PIPLC_X_DOMAIN"/>
    <property type="match status" value="1"/>
</dbReference>
<dbReference type="InterPro" id="IPR001711">
    <property type="entry name" value="PLipase_C_Pinositol-sp_Y"/>
</dbReference>
<feature type="domain" description="PI-PLC Y-box" evidence="9">
    <location>
        <begin position="345"/>
        <end position="460"/>
    </location>
</feature>
<dbReference type="InterPro" id="IPR000909">
    <property type="entry name" value="PLipase_C_PInositol-sp_X_dom"/>
</dbReference>
<comment type="caution">
    <text evidence="10">The sequence shown here is derived from an EMBL/GenBank/DDBJ whole genome shotgun (WGS) entry which is preliminary data.</text>
</comment>
<evidence type="ECO:0000256" key="2">
    <source>
        <dbReference type="ARBA" id="ARBA00022801"/>
    </source>
</evidence>
<dbReference type="EMBL" id="JAUKUD010000003">
    <property type="protein sequence ID" value="KAK0749556.1"/>
    <property type="molecule type" value="Genomic_DNA"/>
</dbReference>
<dbReference type="CDD" id="cd00275">
    <property type="entry name" value="C2_PLC_like"/>
    <property type="match status" value="1"/>
</dbReference>
<dbReference type="SUPFAM" id="SSF49562">
    <property type="entry name" value="C2 domain (Calcium/lipid-binding domain, CaLB)"/>
    <property type="match status" value="1"/>
</dbReference>
<keyword evidence="2 7" id="KW-0378">Hydrolase</keyword>
<dbReference type="GO" id="GO:0016042">
    <property type="term" value="P:lipid catabolic process"/>
    <property type="evidence" value="ECO:0007669"/>
    <property type="project" value="UniProtKB-KW"/>
</dbReference>
<dbReference type="EC" id="3.1.4.11" evidence="7"/>
<comment type="catalytic activity">
    <reaction evidence="1 7">
        <text>a 1,2-diacyl-sn-glycero-3-phospho-(1D-myo-inositol-4,5-bisphosphate) + H2O = 1D-myo-inositol 1,4,5-trisphosphate + a 1,2-diacyl-sn-glycerol + H(+)</text>
        <dbReference type="Rhea" id="RHEA:33179"/>
        <dbReference type="ChEBI" id="CHEBI:15377"/>
        <dbReference type="ChEBI" id="CHEBI:15378"/>
        <dbReference type="ChEBI" id="CHEBI:17815"/>
        <dbReference type="ChEBI" id="CHEBI:58456"/>
        <dbReference type="ChEBI" id="CHEBI:203600"/>
        <dbReference type="EC" id="3.1.4.11"/>
    </reaction>
</comment>
<gene>
    <name evidence="10" type="ORF">B0T18DRAFT_406985</name>
</gene>
<dbReference type="SMART" id="SM00149">
    <property type="entry name" value="PLCYc"/>
    <property type="match status" value="1"/>
</dbReference>
<keyword evidence="4 7" id="KW-0443">Lipid metabolism</keyword>
<evidence type="ECO:0000256" key="3">
    <source>
        <dbReference type="ARBA" id="ARBA00022963"/>
    </source>
</evidence>
<feature type="region of interest" description="Disordered" evidence="8">
    <location>
        <begin position="518"/>
        <end position="539"/>
    </location>
</feature>
<dbReference type="Pfam" id="PF00388">
    <property type="entry name" value="PI-PLC-X"/>
    <property type="match status" value="1"/>
</dbReference>
<feature type="region of interest" description="Disordered" evidence="8">
    <location>
        <begin position="133"/>
        <end position="227"/>
    </location>
</feature>
<dbReference type="SMART" id="SM00148">
    <property type="entry name" value="PLCXc"/>
    <property type="match status" value="1"/>
</dbReference>
<dbReference type="PANTHER" id="PTHR10336:SF82">
    <property type="entry name" value="PHOSPHOINOSITIDE PHOSPHOLIPASE C"/>
    <property type="match status" value="1"/>
</dbReference>
<comment type="function">
    <text evidence="6">The production of the second messenger molecules diacylglycerol (DAG) and inositol 1,4,5-trisphosphate (IP3) is mediated by activated phosphatidylinositol-specific phospholipase C enzymes.</text>
</comment>
<dbReference type="PROSITE" id="PS50008">
    <property type="entry name" value="PIPLC_Y_DOMAIN"/>
    <property type="match status" value="1"/>
</dbReference>
<dbReference type="Proteomes" id="UP001172155">
    <property type="component" value="Unassembled WGS sequence"/>
</dbReference>
<dbReference type="PANTHER" id="PTHR10336">
    <property type="entry name" value="PHOSPHOINOSITIDE-SPECIFIC PHOSPHOLIPASE C FAMILY PROTEIN"/>
    <property type="match status" value="1"/>
</dbReference>
<evidence type="ECO:0000259" key="9">
    <source>
        <dbReference type="PROSITE" id="PS50008"/>
    </source>
</evidence>
<dbReference type="FunFam" id="3.20.20.190:FF:000039">
    <property type="entry name" value="Phosphoinositide phospholipase C"/>
    <property type="match status" value="1"/>
</dbReference>
<evidence type="ECO:0000313" key="11">
    <source>
        <dbReference type="Proteomes" id="UP001172155"/>
    </source>
</evidence>
<dbReference type="SUPFAM" id="SSF51695">
    <property type="entry name" value="PLC-like phosphodiesterases"/>
    <property type="match status" value="1"/>
</dbReference>
<dbReference type="InterPro" id="IPR017946">
    <property type="entry name" value="PLC-like_Pdiesterase_TIM-brl"/>
</dbReference>
<evidence type="ECO:0000256" key="7">
    <source>
        <dbReference type="RuleBase" id="RU361133"/>
    </source>
</evidence>
<proteinExistence type="predicted"/>
<keyword evidence="5" id="KW-0807">Transducer</keyword>
<dbReference type="CDD" id="cd08598">
    <property type="entry name" value="PI-PLC1c_yeast"/>
    <property type="match status" value="1"/>
</dbReference>
<dbReference type="Gene3D" id="2.60.40.150">
    <property type="entry name" value="C2 domain"/>
    <property type="match status" value="1"/>
</dbReference>
<dbReference type="GO" id="GO:0048015">
    <property type="term" value="P:phosphatidylinositol-mediated signaling"/>
    <property type="evidence" value="ECO:0007669"/>
    <property type="project" value="TreeGrafter"/>
</dbReference>
<dbReference type="InterPro" id="IPR035892">
    <property type="entry name" value="C2_domain_sf"/>
</dbReference>
<accession>A0AA40F1X1</accession>
<dbReference type="Pfam" id="PF00387">
    <property type="entry name" value="PI-PLC-Y"/>
    <property type="match status" value="1"/>
</dbReference>
<dbReference type="Gene3D" id="3.20.20.190">
    <property type="entry name" value="Phosphatidylinositol (PI) phosphodiesterase"/>
    <property type="match status" value="1"/>
</dbReference>
<evidence type="ECO:0000256" key="1">
    <source>
        <dbReference type="ARBA" id="ARBA00001195"/>
    </source>
</evidence>
<evidence type="ECO:0000313" key="10">
    <source>
        <dbReference type="EMBL" id="KAK0749556.1"/>
    </source>
</evidence>
<evidence type="ECO:0000256" key="4">
    <source>
        <dbReference type="ARBA" id="ARBA00023098"/>
    </source>
</evidence>
<keyword evidence="3 7" id="KW-0442">Lipid degradation</keyword>
<evidence type="ECO:0000256" key="5">
    <source>
        <dbReference type="ARBA" id="ARBA00023224"/>
    </source>
</evidence>